<dbReference type="InterPro" id="IPR013740">
    <property type="entry name" value="Redoxin"/>
</dbReference>
<proteinExistence type="predicted"/>
<dbReference type="AlphaFoldDB" id="A0A916Y056"/>
<reference evidence="6" key="1">
    <citation type="journal article" date="2014" name="Int. J. Syst. Evol. Microbiol.">
        <title>Complete genome sequence of Corynebacterium casei LMG S-19264T (=DSM 44701T), isolated from a smear-ripened cheese.</title>
        <authorList>
            <consortium name="US DOE Joint Genome Institute (JGI-PGF)"/>
            <person name="Walter F."/>
            <person name="Albersmeier A."/>
            <person name="Kalinowski J."/>
            <person name="Ruckert C."/>
        </authorList>
    </citation>
    <scope>NUCLEOTIDE SEQUENCE</scope>
    <source>
        <strain evidence="6">CGMCC 1.12506</strain>
    </source>
</reference>
<keyword evidence="2" id="KW-0201">Cytochrome c-type biogenesis</keyword>
<dbReference type="CDD" id="cd02966">
    <property type="entry name" value="TlpA_like_family"/>
    <property type="match status" value="1"/>
</dbReference>
<keyword evidence="3" id="KW-1015">Disulfide bond</keyword>
<dbReference type="EMBL" id="BMFG01000004">
    <property type="protein sequence ID" value="GGD24928.1"/>
    <property type="molecule type" value="Genomic_DNA"/>
</dbReference>
<organism evidence="6 7">
    <name type="scientific">Flavobacterium orientale</name>
    <dbReference type="NCBI Taxonomy" id="1756020"/>
    <lineage>
        <taxon>Bacteria</taxon>
        <taxon>Pseudomonadati</taxon>
        <taxon>Bacteroidota</taxon>
        <taxon>Flavobacteriia</taxon>
        <taxon>Flavobacteriales</taxon>
        <taxon>Flavobacteriaceae</taxon>
        <taxon>Flavobacterium</taxon>
    </lineage>
</organism>
<dbReference type="InterPro" id="IPR036249">
    <property type="entry name" value="Thioredoxin-like_sf"/>
</dbReference>
<dbReference type="GO" id="GO:0017004">
    <property type="term" value="P:cytochrome complex assembly"/>
    <property type="evidence" value="ECO:0007669"/>
    <property type="project" value="UniProtKB-KW"/>
</dbReference>
<comment type="subcellular location">
    <subcellularLocation>
        <location evidence="1">Cell envelope</location>
    </subcellularLocation>
</comment>
<evidence type="ECO:0000256" key="4">
    <source>
        <dbReference type="ARBA" id="ARBA00023284"/>
    </source>
</evidence>
<dbReference type="Proteomes" id="UP000625735">
    <property type="component" value="Unassembled WGS sequence"/>
</dbReference>
<dbReference type="PANTHER" id="PTHR42852">
    <property type="entry name" value="THIOL:DISULFIDE INTERCHANGE PROTEIN DSBE"/>
    <property type="match status" value="1"/>
</dbReference>
<dbReference type="PROSITE" id="PS51352">
    <property type="entry name" value="THIOREDOXIN_2"/>
    <property type="match status" value="1"/>
</dbReference>
<feature type="domain" description="Thioredoxin" evidence="5">
    <location>
        <begin position="317"/>
        <end position="460"/>
    </location>
</feature>
<dbReference type="PANTHER" id="PTHR42852:SF6">
    <property type="entry name" value="THIOL:DISULFIDE INTERCHANGE PROTEIN DSBE"/>
    <property type="match status" value="1"/>
</dbReference>
<evidence type="ECO:0000313" key="6">
    <source>
        <dbReference type="EMBL" id="GGD24928.1"/>
    </source>
</evidence>
<dbReference type="GO" id="GO:0016491">
    <property type="term" value="F:oxidoreductase activity"/>
    <property type="evidence" value="ECO:0007669"/>
    <property type="project" value="InterPro"/>
</dbReference>
<keyword evidence="4" id="KW-0676">Redox-active center</keyword>
<dbReference type="InterPro" id="IPR050553">
    <property type="entry name" value="Thioredoxin_ResA/DsbE_sf"/>
</dbReference>
<accession>A0A916Y056</accession>
<evidence type="ECO:0000256" key="2">
    <source>
        <dbReference type="ARBA" id="ARBA00022748"/>
    </source>
</evidence>
<name>A0A916Y056_9FLAO</name>
<comment type="caution">
    <text evidence="6">The sequence shown here is derived from an EMBL/GenBank/DDBJ whole genome shotgun (WGS) entry which is preliminary data.</text>
</comment>
<dbReference type="InterPro" id="IPR013766">
    <property type="entry name" value="Thioredoxin_domain"/>
</dbReference>
<evidence type="ECO:0000313" key="7">
    <source>
        <dbReference type="Proteomes" id="UP000625735"/>
    </source>
</evidence>
<evidence type="ECO:0000256" key="3">
    <source>
        <dbReference type="ARBA" id="ARBA00023157"/>
    </source>
</evidence>
<dbReference type="Pfam" id="PF08534">
    <property type="entry name" value="Redoxin"/>
    <property type="match status" value="1"/>
</dbReference>
<protein>
    <recommendedName>
        <fullName evidence="5">Thioredoxin domain-containing protein</fullName>
    </recommendedName>
</protein>
<evidence type="ECO:0000256" key="1">
    <source>
        <dbReference type="ARBA" id="ARBA00004196"/>
    </source>
</evidence>
<keyword evidence="7" id="KW-1185">Reference proteome</keyword>
<dbReference type="Gene3D" id="3.40.30.10">
    <property type="entry name" value="Glutaredoxin"/>
    <property type="match status" value="1"/>
</dbReference>
<sequence>MMKKIIALLSVICFISCQDKEIITTFSGKIANTESKTIKLEGLNFSKEINLNTDGTFSDTLQLDYNGLYSLILNDENQRFIYLENGFQLNVENNAEEFEKSFVFKGNGSDENNFMSKKHQVIESVYGKMNDWESAKPLFTLDEKAFIEKNELYKKEILKALDEAKLSNANFVKNEKSDTDFHVLRMYVQYPSNYGYLTNNRAFKASESFPKIGDDFSMDNEELFKFSFSYRNLAGRNFYEKMYAEADSTKTPLEKGFEVLKPIKSKLIQSELVKNMMYELNGSTPNLETVYNEMMSYSLDEKFKKELTDKFEIVKNLVKGSPSPTFDYENINGGKTSLESLKGKFVYIDVWATWCGPCIAEIPALKEVEKEYHGKNIEFVSISIDDKKDHEKWKKIVADKELKGVQLFADNDWKSDFVKNYAIDGIPRFILIDTEGKIVNADAPRPSDAKLKELLNEVGL</sequence>
<gene>
    <name evidence="6" type="ORF">GCM10011343_13870</name>
</gene>
<dbReference type="SUPFAM" id="SSF52833">
    <property type="entry name" value="Thioredoxin-like"/>
    <property type="match status" value="1"/>
</dbReference>
<evidence type="ECO:0000259" key="5">
    <source>
        <dbReference type="PROSITE" id="PS51352"/>
    </source>
</evidence>
<reference evidence="6" key="2">
    <citation type="submission" date="2020-09" db="EMBL/GenBank/DDBJ databases">
        <authorList>
            <person name="Sun Q."/>
            <person name="Zhou Y."/>
        </authorList>
    </citation>
    <scope>NUCLEOTIDE SEQUENCE</scope>
    <source>
        <strain evidence="6">CGMCC 1.12506</strain>
    </source>
</reference>
<dbReference type="GO" id="GO:0030313">
    <property type="term" value="C:cell envelope"/>
    <property type="evidence" value="ECO:0007669"/>
    <property type="project" value="UniProtKB-SubCell"/>
</dbReference>